<protein>
    <recommendedName>
        <fullName evidence="3">DUF1023 domain-containing protein</fullName>
    </recommendedName>
</protein>
<feature type="compositionally biased region" description="Basic and acidic residues" evidence="2">
    <location>
        <begin position="554"/>
        <end position="563"/>
    </location>
</feature>
<dbReference type="Pfam" id="PF06259">
    <property type="entry name" value="Abhydrolase_8"/>
    <property type="match status" value="1"/>
</dbReference>
<organism evidence="4 5">
    <name type="scientific">Leifsonia shinshuensis</name>
    <dbReference type="NCBI Taxonomy" id="150026"/>
    <lineage>
        <taxon>Bacteria</taxon>
        <taxon>Bacillati</taxon>
        <taxon>Actinomycetota</taxon>
        <taxon>Actinomycetes</taxon>
        <taxon>Micrococcales</taxon>
        <taxon>Microbacteriaceae</taxon>
        <taxon>Leifsonia</taxon>
    </lineage>
</organism>
<proteinExistence type="predicted"/>
<comment type="caution">
    <text evidence="4">The sequence shown here is derived from an EMBL/GenBank/DDBJ whole genome shotgun (WGS) entry which is preliminary data.</text>
</comment>
<evidence type="ECO:0000313" key="5">
    <source>
        <dbReference type="Proteomes" id="UP000578352"/>
    </source>
</evidence>
<dbReference type="InterPro" id="IPR010427">
    <property type="entry name" value="DUF1023"/>
</dbReference>
<feature type="coiled-coil region" evidence="1">
    <location>
        <begin position="140"/>
        <end position="174"/>
    </location>
</feature>
<dbReference type="Proteomes" id="UP000578352">
    <property type="component" value="Unassembled WGS sequence"/>
</dbReference>
<accession>A0A853CYQ1</accession>
<evidence type="ECO:0000256" key="2">
    <source>
        <dbReference type="SAM" id="MobiDB-lite"/>
    </source>
</evidence>
<dbReference type="AlphaFoldDB" id="A0A853CYQ1"/>
<dbReference type="RefSeq" id="WP_179606363.1">
    <property type="nucleotide sequence ID" value="NZ_BAABEH010000001.1"/>
</dbReference>
<keyword evidence="1" id="KW-0175">Coiled coil</keyword>
<evidence type="ECO:0000259" key="3">
    <source>
        <dbReference type="Pfam" id="PF06259"/>
    </source>
</evidence>
<reference evidence="4 5" key="1">
    <citation type="submission" date="2020-07" db="EMBL/GenBank/DDBJ databases">
        <title>Sequencing the genomes of 1000 actinobacteria strains.</title>
        <authorList>
            <person name="Klenk H.-P."/>
        </authorList>
    </citation>
    <scope>NUCLEOTIDE SEQUENCE [LARGE SCALE GENOMIC DNA]</scope>
    <source>
        <strain evidence="4 5">DSM 15165</strain>
    </source>
</reference>
<dbReference type="EMBL" id="JACCFL010000001">
    <property type="protein sequence ID" value="NYJ24314.1"/>
    <property type="molecule type" value="Genomic_DNA"/>
</dbReference>
<feature type="domain" description="DUF1023" evidence="3">
    <location>
        <begin position="350"/>
        <end position="527"/>
    </location>
</feature>
<evidence type="ECO:0000256" key="1">
    <source>
        <dbReference type="SAM" id="Coils"/>
    </source>
</evidence>
<feature type="region of interest" description="Disordered" evidence="2">
    <location>
        <begin position="517"/>
        <end position="563"/>
    </location>
</feature>
<evidence type="ECO:0000313" key="4">
    <source>
        <dbReference type="EMBL" id="NYJ24314.1"/>
    </source>
</evidence>
<gene>
    <name evidence="4" type="ORF">HNR13_002601</name>
</gene>
<name>A0A853CYQ1_9MICO</name>
<sequence length="618" mass="65549">MGLIYDSRDSDRLKAGLSANLTAALSMLDDSHSASRGLLAALATGELSGQGYSAVDALFAQVITPALSDTRTEVESIQRDLDTYTWADAKVSRYGVLKEDELNAQLAATRSQRDATERIIDLNTAVASAVSTVPMFGEALRALNSQLELVLAHLEKQLRELEDMLRALKEFDAATRGLFRKGPPVRTVASTVAASAAKPDPLRTWTASELMNLLALLSPAEVQRILTSNPELAQQFWNTPPPAEAVATWWRSLSPEQREQWSQSAPSIIGNLPGLDADTRIHANMIQFQRDLYDPSIDPNSPRGIVIQDILTALNVGGISGPGLNYERLAKEQLPPRGLLAYNSTHAPPLAAVAIGDTSAEKSGKVTWMVPGMDSGLGKKTDTLSGWTNAAVNVWKTQEYFERDVPHMTVAWIGYAPPTQDPTVLHGDHARAGAVRLTAELDGQWAASAILGGNPSPFTAVVGHSYGTTVVTNAVSAGGGLSHNAQSVVLLASAGVEKDIPTADSLRVDGGAGQVYASQSSQDQIADWGRAGSGRGDPRDESFGANVFSSEGDPANRLKPTDGHDVLGYGSDRGGYFSQHATAGQGYLNMHTEAINNTAAAALGLDSEINGGTHVGKD</sequence>